<dbReference type="PANTHER" id="PTHR47594">
    <property type="entry name" value="PPR CONTAINING PLANT-LIKE PROTEIN"/>
    <property type="match status" value="1"/>
</dbReference>
<dbReference type="InterPro" id="IPR011990">
    <property type="entry name" value="TPR-like_helical_dom_sf"/>
</dbReference>
<dbReference type="Pfam" id="PF01535">
    <property type="entry name" value="PPR"/>
    <property type="match status" value="1"/>
</dbReference>
<dbReference type="AlphaFoldDB" id="A0AAD8H689"/>
<protein>
    <submittedName>
        <fullName evidence="4">Protein THYLAKOID ASSEMBLY 8, chloroplastic</fullName>
    </submittedName>
</protein>
<dbReference type="GO" id="GO:0003723">
    <property type="term" value="F:RNA binding"/>
    <property type="evidence" value="ECO:0007669"/>
    <property type="project" value="InterPro"/>
</dbReference>
<evidence type="ECO:0000256" key="1">
    <source>
        <dbReference type="ARBA" id="ARBA00022737"/>
    </source>
</evidence>
<dbReference type="InterPro" id="IPR002885">
    <property type="entry name" value="PPR_rpt"/>
</dbReference>
<keyword evidence="5" id="KW-1185">Reference proteome</keyword>
<dbReference type="Gene3D" id="1.25.40.10">
    <property type="entry name" value="Tetratricopeptide repeat domain"/>
    <property type="match status" value="1"/>
</dbReference>
<gene>
    <name evidence="4" type="ORF">POM88_044893</name>
</gene>
<name>A0AAD8H689_9APIA</name>
<accession>A0AAD8H689</accession>
<proteinExistence type="predicted"/>
<reference evidence="4" key="1">
    <citation type="submission" date="2023-02" db="EMBL/GenBank/DDBJ databases">
        <title>Genome of toxic invasive species Heracleum sosnowskyi carries increased number of genes despite the absence of recent whole-genome duplications.</title>
        <authorList>
            <person name="Schelkunov M."/>
            <person name="Shtratnikova V."/>
            <person name="Makarenko M."/>
            <person name="Klepikova A."/>
            <person name="Omelchenko D."/>
            <person name="Novikova G."/>
            <person name="Obukhova E."/>
            <person name="Bogdanov V."/>
            <person name="Penin A."/>
            <person name="Logacheva M."/>
        </authorList>
    </citation>
    <scope>NUCLEOTIDE SEQUENCE</scope>
    <source>
        <strain evidence="4">Hsosn_3</strain>
        <tissue evidence="4">Leaf</tissue>
    </source>
</reference>
<feature type="repeat" description="PPR" evidence="2">
    <location>
        <begin position="146"/>
        <end position="180"/>
    </location>
</feature>
<keyword evidence="1" id="KW-0677">Repeat</keyword>
<dbReference type="InterPro" id="IPR044190">
    <property type="entry name" value="THA8-like"/>
</dbReference>
<evidence type="ECO:0000256" key="3">
    <source>
        <dbReference type="SAM" id="MobiDB-lite"/>
    </source>
</evidence>
<organism evidence="4 5">
    <name type="scientific">Heracleum sosnowskyi</name>
    <dbReference type="NCBI Taxonomy" id="360622"/>
    <lineage>
        <taxon>Eukaryota</taxon>
        <taxon>Viridiplantae</taxon>
        <taxon>Streptophyta</taxon>
        <taxon>Embryophyta</taxon>
        <taxon>Tracheophyta</taxon>
        <taxon>Spermatophyta</taxon>
        <taxon>Magnoliopsida</taxon>
        <taxon>eudicotyledons</taxon>
        <taxon>Gunneridae</taxon>
        <taxon>Pentapetalae</taxon>
        <taxon>asterids</taxon>
        <taxon>campanulids</taxon>
        <taxon>Apiales</taxon>
        <taxon>Apiaceae</taxon>
        <taxon>Apioideae</taxon>
        <taxon>apioid superclade</taxon>
        <taxon>Tordylieae</taxon>
        <taxon>Tordyliinae</taxon>
        <taxon>Heracleum</taxon>
    </lineage>
</organism>
<sequence>MASSSLHSILSFPSALPQTHKPNPASTKPPFTIRCGPRDKRGPLVKGRILSIEAIQAVQSLKRCPQNDAVLSRLLKSDLIAAFNELLRQEQIELAVKVFSAIRSELWYTTDLAMYASLVSALSRKGKREEIDLLIRGLSEEDVGSDDKRLVLLIKALIHAGRLDSTVRIYRLMRRSGWGPTCAADDYVVRVLINGLRRLGEENVANELLRDFGTTNF</sequence>
<comment type="caution">
    <text evidence="4">The sequence shown here is derived from an EMBL/GenBank/DDBJ whole genome shotgun (WGS) entry which is preliminary data.</text>
</comment>
<dbReference type="EMBL" id="JAUIZM010000010">
    <property type="protein sequence ID" value="KAK1360419.1"/>
    <property type="molecule type" value="Genomic_DNA"/>
</dbReference>
<dbReference type="Proteomes" id="UP001237642">
    <property type="component" value="Unassembled WGS sequence"/>
</dbReference>
<evidence type="ECO:0000313" key="5">
    <source>
        <dbReference type="Proteomes" id="UP001237642"/>
    </source>
</evidence>
<dbReference type="PANTHER" id="PTHR47594:SF3">
    <property type="entry name" value="PROTEIN THYLAKOID ASSEMBLY 8, CHLOROPLASTIC"/>
    <property type="match status" value="1"/>
</dbReference>
<feature type="compositionally biased region" description="Polar residues" evidence="3">
    <location>
        <begin position="16"/>
        <end position="26"/>
    </location>
</feature>
<feature type="region of interest" description="Disordered" evidence="3">
    <location>
        <begin position="14"/>
        <end position="40"/>
    </location>
</feature>
<dbReference type="PROSITE" id="PS51375">
    <property type="entry name" value="PPR"/>
    <property type="match status" value="1"/>
</dbReference>
<dbReference type="GO" id="GO:0009658">
    <property type="term" value="P:chloroplast organization"/>
    <property type="evidence" value="ECO:0007669"/>
    <property type="project" value="InterPro"/>
</dbReference>
<reference evidence="4" key="2">
    <citation type="submission" date="2023-05" db="EMBL/GenBank/DDBJ databases">
        <authorList>
            <person name="Schelkunov M.I."/>
        </authorList>
    </citation>
    <scope>NUCLEOTIDE SEQUENCE</scope>
    <source>
        <strain evidence="4">Hsosn_3</strain>
        <tissue evidence="4">Leaf</tissue>
    </source>
</reference>
<evidence type="ECO:0000313" key="4">
    <source>
        <dbReference type="EMBL" id="KAK1360419.1"/>
    </source>
</evidence>
<dbReference type="NCBIfam" id="TIGR00756">
    <property type="entry name" value="PPR"/>
    <property type="match status" value="1"/>
</dbReference>
<dbReference type="GO" id="GO:0000373">
    <property type="term" value="P:Group II intron splicing"/>
    <property type="evidence" value="ECO:0007669"/>
    <property type="project" value="InterPro"/>
</dbReference>
<evidence type="ECO:0000256" key="2">
    <source>
        <dbReference type="PROSITE-ProRule" id="PRU00708"/>
    </source>
</evidence>